<proteinExistence type="predicted"/>
<protein>
    <recommendedName>
        <fullName evidence="6">HEAT repeat-containing protein</fullName>
    </recommendedName>
</protein>
<gene>
    <name evidence="4" type="ORF">R1sor_016000</name>
</gene>
<feature type="domain" description="Dynein axonemal assembly factor 5 TPR repeats" evidence="3">
    <location>
        <begin position="565"/>
        <end position="635"/>
    </location>
</feature>
<evidence type="ECO:0000259" key="3">
    <source>
        <dbReference type="Pfam" id="PF25757"/>
    </source>
</evidence>
<dbReference type="PANTHER" id="PTHR16216:SF10">
    <property type="entry name" value="RNA POLYMERASE II ASSEMBLY FACTOR RTP1 C-TERMINAL DOMAIN-CONTAINING PROTEIN"/>
    <property type="match status" value="1"/>
</dbReference>
<dbReference type="Gene3D" id="1.25.10.10">
    <property type="entry name" value="Leucine-rich Repeat Variant"/>
    <property type="match status" value="1"/>
</dbReference>
<evidence type="ECO:0000313" key="4">
    <source>
        <dbReference type="EMBL" id="KAL3689691.1"/>
    </source>
</evidence>
<reference evidence="4 5" key="1">
    <citation type="submission" date="2024-09" db="EMBL/GenBank/DDBJ databases">
        <title>Chromosome-scale assembly of Riccia sorocarpa.</title>
        <authorList>
            <person name="Paukszto L."/>
        </authorList>
    </citation>
    <scope>NUCLEOTIDE SEQUENCE [LARGE SCALE GENOMIC DNA]</scope>
    <source>
        <strain evidence="4">LP-2024</strain>
        <tissue evidence="4">Aerial parts of the thallus</tissue>
    </source>
</reference>
<feature type="region of interest" description="Disordered" evidence="1">
    <location>
        <begin position="115"/>
        <end position="149"/>
    </location>
</feature>
<accession>A0ABD3HFR4</accession>
<evidence type="ECO:0000313" key="5">
    <source>
        <dbReference type="Proteomes" id="UP001633002"/>
    </source>
</evidence>
<dbReference type="PANTHER" id="PTHR16216">
    <property type="entry name" value="DYNEIN ASSEMBLY FACTOR 5, AXONEMAL"/>
    <property type="match status" value="1"/>
</dbReference>
<dbReference type="EMBL" id="JBJQOH010000004">
    <property type="protein sequence ID" value="KAL3689691.1"/>
    <property type="molecule type" value="Genomic_DNA"/>
</dbReference>
<organism evidence="4 5">
    <name type="scientific">Riccia sorocarpa</name>
    <dbReference type="NCBI Taxonomy" id="122646"/>
    <lineage>
        <taxon>Eukaryota</taxon>
        <taxon>Viridiplantae</taxon>
        <taxon>Streptophyta</taxon>
        <taxon>Embryophyta</taxon>
        <taxon>Marchantiophyta</taxon>
        <taxon>Marchantiopsida</taxon>
        <taxon>Marchantiidae</taxon>
        <taxon>Marchantiales</taxon>
        <taxon>Ricciaceae</taxon>
        <taxon>Riccia</taxon>
    </lineage>
</organism>
<feature type="domain" description="Dynein axonemal assembly factor 5 TPR repeats" evidence="3">
    <location>
        <begin position="346"/>
        <end position="533"/>
    </location>
</feature>
<dbReference type="Pfam" id="PF25757">
    <property type="entry name" value="TPR_DNAAF5"/>
    <property type="match status" value="2"/>
</dbReference>
<dbReference type="InterPro" id="IPR016024">
    <property type="entry name" value="ARM-type_fold"/>
</dbReference>
<dbReference type="InterPro" id="IPR011989">
    <property type="entry name" value="ARM-like"/>
</dbReference>
<feature type="region of interest" description="Disordered" evidence="1">
    <location>
        <begin position="230"/>
        <end position="251"/>
    </location>
</feature>
<keyword evidence="5" id="KW-1185">Reference proteome</keyword>
<feature type="domain" description="Dynein axonemal assembly factor 5 HEAT-repeat" evidence="2">
    <location>
        <begin position="660"/>
        <end position="851"/>
    </location>
</feature>
<dbReference type="InterPro" id="IPR057978">
    <property type="entry name" value="TPR_DAAF5"/>
</dbReference>
<name>A0ABD3HFR4_9MARC</name>
<dbReference type="Pfam" id="PF24573">
    <property type="entry name" value="HEAT_DAAF5"/>
    <property type="match status" value="1"/>
</dbReference>
<evidence type="ECO:0000256" key="1">
    <source>
        <dbReference type="SAM" id="MobiDB-lite"/>
    </source>
</evidence>
<comment type="caution">
    <text evidence="4">The sequence shown here is derived from an EMBL/GenBank/DDBJ whole genome shotgun (WGS) entry which is preliminary data.</text>
</comment>
<evidence type="ECO:0000259" key="2">
    <source>
        <dbReference type="Pfam" id="PF24573"/>
    </source>
</evidence>
<dbReference type="InterPro" id="IPR052623">
    <property type="entry name" value="DAAF5"/>
</dbReference>
<dbReference type="AlphaFoldDB" id="A0ABD3HFR4"/>
<dbReference type="InterPro" id="IPR056497">
    <property type="entry name" value="HEAT_DAAF5"/>
</dbReference>
<dbReference type="SUPFAM" id="SSF48371">
    <property type="entry name" value="ARM repeat"/>
    <property type="match status" value="1"/>
</dbReference>
<dbReference type="Proteomes" id="UP001633002">
    <property type="component" value="Unassembled WGS sequence"/>
</dbReference>
<feature type="compositionally biased region" description="Basic and acidic residues" evidence="1">
    <location>
        <begin position="118"/>
        <end position="135"/>
    </location>
</feature>
<sequence length="1074" mass="119333">MEAIEAKAKKQSVTEIWQSLKNQFSSAKKHTPKSKINWNEFSGKTKPLRTAISSSPQKSSCGAKCDSPPYILGIPRNSTNSPDELGNLQKDLRSTAKAVLRSLEEEKQVRAVLENLEEEKKKPSANPRTKEEKQGVIHSPHNNSGSDHSVGIKVDCLKERNIELQLPDVESLSLNPNTEDSIQKEKVLNEMNSLSPHTSIEDSPHNACEDFQERGNMEVVNDVKINLDGSDRTENVKGEAATSNTGLEDKKSSSNKALVNINFPVDDEPPTSATDEELVKLINKDVNCLHDPTIDVRFEALHSLHRALLGDFFGECQYLQKRNSCFEESEEADIEIKNTGLFESLEKFTWCVEEVVVKPLLKILSDTSERCRYLSVSILIALLDSAPRSVITLLPYIIPVLSSRFPIKSLPTEDPSTKVEIRIVEKSEDIRLLLVNFLHRLLKVSTIMIHPFASDTATILTAAACDSSPEVLMETLAAMTFFGEICGVKLKPVAKLLLSVVVRSLSQNRHRVRVAAVRTIHRLVLCGGHESIYELTAFRDPNTVPIRAFYQPDPKTQYLALLAGDRSIQVREQLLRTVASWLQELDERKEHECRLVPYLLSGFTDESPIIQELAFQLMEQVGRQYEEENENEVKDTQIYLPEDIDDLATIAGKPLPTAFKCRPCLGARILARNCCAVMLHALSGDLDAWTTGTKSLAADFLHTLLLFVEEHITMHLQLVIVILMKASKDPQIATKVSICANVLGHFVDPTAYMMIILPRITGELYGDVSIQQLAQAIKLLANLMQGSPAQRLTNHVPEICSVLSDTELMKSIQLDVNQNIIVVAREMVRAWTNQVKEETISILWILLNAAAAADFSKRPALEAGLAIEALATTCGHSSTNVLIGSYGETIFDLLPHPQFWAMRSLDVLVFYRVVQVAPFLPPSAIERLFVKISWFGWGTWDPDPKQWLLRGVQKMVEATEAAAAVPSSSAQAETISKIQEGMVTLLDNFLAPCLGQVQGGITELKAPTLETVSSVISKGFWNVVVPPSLTKVLIDLDRVEKEHEHSCDEGENTPPPGLSREAALEIVERLMKSS</sequence>
<evidence type="ECO:0008006" key="6">
    <source>
        <dbReference type="Google" id="ProtNLM"/>
    </source>
</evidence>